<dbReference type="PROSITE" id="PS50011">
    <property type="entry name" value="PROTEIN_KINASE_DOM"/>
    <property type="match status" value="1"/>
</dbReference>
<feature type="chain" id="PRO_5041394116" description="Protein kinase domain-containing protein" evidence="3">
    <location>
        <begin position="18"/>
        <end position="610"/>
    </location>
</feature>
<dbReference type="InterPro" id="IPR056563">
    <property type="entry name" value="LysM3_LYK4_5"/>
</dbReference>
<dbReference type="PANTHER" id="PTHR45927:SF10">
    <property type="entry name" value="LYSM-DOMAIN RECEPTOR-LIKE KINASE"/>
    <property type="match status" value="1"/>
</dbReference>
<accession>A0AA39A1A6</accession>
<feature type="transmembrane region" description="Helical" evidence="2">
    <location>
        <begin position="258"/>
        <end position="285"/>
    </location>
</feature>
<dbReference type="InterPro" id="IPR011009">
    <property type="entry name" value="Kinase-like_dom_sf"/>
</dbReference>
<keyword evidence="2" id="KW-0812">Transmembrane</keyword>
<feature type="domain" description="Protein kinase" evidence="4">
    <location>
        <begin position="282"/>
        <end position="604"/>
    </location>
</feature>
<comment type="caution">
    <text evidence="5">The sequence shown here is derived from an EMBL/GenBank/DDBJ whole genome shotgun (WGS) entry which is preliminary data.</text>
</comment>
<keyword evidence="6" id="KW-1185">Reference proteome</keyword>
<name>A0AA39A1A6_VITRO</name>
<dbReference type="Pfam" id="PF23473">
    <property type="entry name" value="LysM3_LYK4_5"/>
    <property type="match status" value="1"/>
</dbReference>
<keyword evidence="2" id="KW-1133">Transmembrane helix</keyword>
<dbReference type="AlphaFoldDB" id="A0AA39A1A6"/>
<gene>
    <name evidence="5" type="ORF">PVL29_007262</name>
</gene>
<dbReference type="Pfam" id="PF23472">
    <property type="entry name" value="LysM2_CERK1_LYK3_4_5"/>
    <property type="match status" value="1"/>
</dbReference>
<proteinExistence type="predicted"/>
<dbReference type="GO" id="GO:0005524">
    <property type="term" value="F:ATP binding"/>
    <property type="evidence" value="ECO:0007669"/>
    <property type="project" value="InterPro"/>
</dbReference>
<sequence length="610" mass="67731">MIYLWFLLGACINAIFAQQFYDPTPCSRDTSYPGSRYTCNSFLNSCQTFVVYRASEYFQTILSISELFHMNPDDLLHLNNLPSPSEVLMPGKGVLIPINCSCSGQFFEANFSYTVPKTTTFSEIACGVFEGLLKPHTLGEANPSQVNDPKVDSKLHVPLKCACPDNFTSSNGVKYLVTYPLREGDGTLKLGQKFGIPPDPIWAANHLVPRPTVYRNTTLLVPLRTVPVINPNVTDSQPPTPGFLPTENSSRNTKSKNLYIIGSAVLLCLLLIAVLLAYCGFYFMALNKGKGEKLQSFTARSSPVFPQNFTNSCLSPDLLVGIKYSLHNYSIEELREAAREFSEDTKIDDCVYKGLIDNVEVMIKQMRFEDHGHIIDIHSKIHHINIIDLRGICYGTESDCSLSYHVFEFPSNGCLRDCLSNSSSPLGWHQRTQIAFDIATGLHYLHYYTVPSHVHLSINSRSIFVTANWRAKLANFGSIPAVEPSKGNGTTLSLGGWIAPEFLLHQSVSAKVDIFAFGVVLLELISARVDTDGIVFKDLIGYLGGTASEGDCIELLRSFMDPWLEEDYPLAEALCLAVLAKACVEDDPLHRPSMDDIVKVLARMVCPYKK</sequence>
<dbReference type="Gene3D" id="1.10.510.10">
    <property type="entry name" value="Transferase(Phosphotransferase) domain 1"/>
    <property type="match status" value="1"/>
</dbReference>
<dbReference type="InterPro" id="IPR056562">
    <property type="entry name" value="LysM2_CERK1_LYK3_4_5"/>
</dbReference>
<keyword evidence="3" id="KW-0732">Signal</keyword>
<protein>
    <recommendedName>
        <fullName evidence="4">Protein kinase domain-containing protein</fullName>
    </recommendedName>
</protein>
<dbReference type="Pfam" id="PF07714">
    <property type="entry name" value="PK_Tyr_Ser-Thr"/>
    <property type="match status" value="1"/>
</dbReference>
<reference evidence="5 6" key="1">
    <citation type="journal article" date="2023" name="BMC Biotechnol.">
        <title>Vitis rotundifolia cv Carlos genome sequencing.</title>
        <authorList>
            <person name="Huff M."/>
            <person name="Hulse-Kemp A."/>
            <person name="Scheffler B."/>
            <person name="Youngblood R."/>
            <person name="Simpson S."/>
            <person name="Babiker E."/>
            <person name="Staton M."/>
        </authorList>
    </citation>
    <scope>NUCLEOTIDE SEQUENCE [LARGE SCALE GENOMIC DNA]</scope>
    <source>
        <tissue evidence="5">Leaf</tissue>
    </source>
</reference>
<dbReference type="Pfam" id="PF23446">
    <property type="entry name" value="LysM1_NFP_LYK"/>
    <property type="match status" value="1"/>
</dbReference>
<dbReference type="Gene3D" id="3.30.200.20">
    <property type="entry name" value="Phosphorylase Kinase, domain 1"/>
    <property type="match status" value="1"/>
</dbReference>
<dbReference type="SUPFAM" id="SSF56112">
    <property type="entry name" value="Protein kinase-like (PK-like)"/>
    <property type="match status" value="1"/>
</dbReference>
<evidence type="ECO:0000313" key="5">
    <source>
        <dbReference type="EMBL" id="KAJ9698069.1"/>
    </source>
</evidence>
<evidence type="ECO:0000256" key="2">
    <source>
        <dbReference type="SAM" id="Phobius"/>
    </source>
</evidence>
<dbReference type="Proteomes" id="UP001168098">
    <property type="component" value="Unassembled WGS sequence"/>
</dbReference>
<dbReference type="InterPro" id="IPR052611">
    <property type="entry name" value="Plant_RLK_LysM"/>
</dbReference>
<dbReference type="PANTHER" id="PTHR45927">
    <property type="entry name" value="LYSM-DOMAIN RECEPTOR-LIKE KINASE-RELATED"/>
    <property type="match status" value="1"/>
</dbReference>
<organism evidence="5 6">
    <name type="scientific">Vitis rotundifolia</name>
    <name type="common">Muscadine grape</name>
    <dbReference type="NCBI Taxonomy" id="103349"/>
    <lineage>
        <taxon>Eukaryota</taxon>
        <taxon>Viridiplantae</taxon>
        <taxon>Streptophyta</taxon>
        <taxon>Embryophyta</taxon>
        <taxon>Tracheophyta</taxon>
        <taxon>Spermatophyta</taxon>
        <taxon>Magnoliopsida</taxon>
        <taxon>eudicotyledons</taxon>
        <taxon>Gunneridae</taxon>
        <taxon>Pentapetalae</taxon>
        <taxon>rosids</taxon>
        <taxon>Vitales</taxon>
        <taxon>Vitaceae</taxon>
        <taxon>Viteae</taxon>
        <taxon>Vitis</taxon>
    </lineage>
</organism>
<evidence type="ECO:0000259" key="4">
    <source>
        <dbReference type="PROSITE" id="PS50011"/>
    </source>
</evidence>
<dbReference type="GO" id="GO:0004672">
    <property type="term" value="F:protein kinase activity"/>
    <property type="evidence" value="ECO:0007669"/>
    <property type="project" value="InterPro"/>
</dbReference>
<evidence type="ECO:0000256" key="1">
    <source>
        <dbReference type="SAM" id="MobiDB-lite"/>
    </source>
</evidence>
<keyword evidence="2" id="KW-0472">Membrane</keyword>
<evidence type="ECO:0000256" key="3">
    <source>
        <dbReference type="SAM" id="SignalP"/>
    </source>
</evidence>
<dbReference type="EMBL" id="JARBHA010000006">
    <property type="protein sequence ID" value="KAJ9698069.1"/>
    <property type="molecule type" value="Genomic_DNA"/>
</dbReference>
<dbReference type="InterPro" id="IPR000719">
    <property type="entry name" value="Prot_kinase_dom"/>
</dbReference>
<dbReference type="InterPro" id="IPR001245">
    <property type="entry name" value="Ser-Thr/Tyr_kinase_cat_dom"/>
</dbReference>
<feature type="signal peptide" evidence="3">
    <location>
        <begin position="1"/>
        <end position="17"/>
    </location>
</feature>
<feature type="region of interest" description="Disordered" evidence="1">
    <location>
        <begin position="231"/>
        <end position="250"/>
    </location>
</feature>
<evidence type="ECO:0000313" key="6">
    <source>
        <dbReference type="Proteomes" id="UP001168098"/>
    </source>
</evidence>
<dbReference type="InterPro" id="IPR056561">
    <property type="entry name" value="NFP_LYK_LysM1"/>
</dbReference>